<reference evidence="1 2" key="1">
    <citation type="submission" date="2014-04" db="EMBL/GenBank/DDBJ databases">
        <authorList>
            <consortium name="DOE Joint Genome Institute"/>
            <person name="Kuo A."/>
            <person name="Kohler A."/>
            <person name="Jargeat P."/>
            <person name="Nagy L.G."/>
            <person name="Floudas D."/>
            <person name="Copeland A."/>
            <person name="Barry K.W."/>
            <person name="Cichocki N."/>
            <person name="Veneault-Fourrey C."/>
            <person name="LaButti K."/>
            <person name="Lindquist E.A."/>
            <person name="Lipzen A."/>
            <person name="Lundell T."/>
            <person name="Morin E."/>
            <person name="Murat C."/>
            <person name="Sun H."/>
            <person name="Tunlid A."/>
            <person name="Henrissat B."/>
            <person name="Grigoriev I.V."/>
            <person name="Hibbett D.S."/>
            <person name="Martin F."/>
            <person name="Nordberg H.P."/>
            <person name="Cantor M.N."/>
            <person name="Hua S.X."/>
        </authorList>
    </citation>
    <scope>NUCLEOTIDE SEQUENCE [LARGE SCALE GENOMIC DNA]</scope>
    <source>
        <strain evidence="1 2">Ve08.2h10</strain>
    </source>
</reference>
<dbReference type="InParanoid" id="A0A0D0EBT8"/>
<keyword evidence="2" id="KW-1185">Reference proteome</keyword>
<organism evidence="1 2">
    <name type="scientific">Paxillus rubicundulus Ve08.2h10</name>
    <dbReference type="NCBI Taxonomy" id="930991"/>
    <lineage>
        <taxon>Eukaryota</taxon>
        <taxon>Fungi</taxon>
        <taxon>Dikarya</taxon>
        <taxon>Basidiomycota</taxon>
        <taxon>Agaricomycotina</taxon>
        <taxon>Agaricomycetes</taxon>
        <taxon>Agaricomycetidae</taxon>
        <taxon>Boletales</taxon>
        <taxon>Paxilineae</taxon>
        <taxon>Paxillaceae</taxon>
        <taxon>Paxillus</taxon>
    </lineage>
</organism>
<sequence>MGIERRIPYYTYKVAQESGWTVERGQCIQQATASRELKRRQRCRRYWHNNISPGIRRKPVIGHWHTRTVTY</sequence>
<name>A0A0D0EBT8_9AGAM</name>
<accession>A0A0D0EBT8</accession>
<gene>
    <name evidence="1" type="ORF">PAXRUDRAFT_824161</name>
</gene>
<dbReference type="Proteomes" id="UP000054538">
    <property type="component" value="Unassembled WGS sequence"/>
</dbReference>
<dbReference type="HOGENOM" id="CLU_2740814_0_0_1"/>
<reference evidence="2" key="2">
    <citation type="submission" date="2015-01" db="EMBL/GenBank/DDBJ databases">
        <title>Evolutionary Origins and Diversification of the Mycorrhizal Mutualists.</title>
        <authorList>
            <consortium name="DOE Joint Genome Institute"/>
            <consortium name="Mycorrhizal Genomics Consortium"/>
            <person name="Kohler A."/>
            <person name="Kuo A."/>
            <person name="Nagy L.G."/>
            <person name="Floudas D."/>
            <person name="Copeland A."/>
            <person name="Barry K.W."/>
            <person name="Cichocki N."/>
            <person name="Veneault-Fourrey C."/>
            <person name="LaButti K."/>
            <person name="Lindquist E.A."/>
            <person name="Lipzen A."/>
            <person name="Lundell T."/>
            <person name="Morin E."/>
            <person name="Murat C."/>
            <person name="Riley R."/>
            <person name="Ohm R."/>
            <person name="Sun H."/>
            <person name="Tunlid A."/>
            <person name="Henrissat B."/>
            <person name="Grigoriev I.V."/>
            <person name="Hibbett D.S."/>
            <person name="Martin F."/>
        </authorList>
    </citation>
    <scope>NUCLEOTIDE SEQUENCE [LARGE SCALE GENOMIC DNA]</scope>
    <source>
        <strain evidence="2">Ve08.2h10</strain>
    </source>
</reference>
<evidence type="ECO:0000313" key="2">
    <source>
        <dbReference type="Proteomes" id="UP000054538"/>
    </source>
</evidence>
<proteinExistence type="predicted"/>
<protein>
    <submittedName>
        <fullName evidence="1">Unplaced genomic scaffold scaffold_81, whole genome shotgun sequence</fullName>
    </submittedName>
</protein>
<dbReference type="AlphaFoldDB" id="A0A0D0EBT8"/>
<dbReference type="EMBL" id="KN824903">
    <property type="protein sequence ID" value="KIK98195.1"/>
    <property type="molecule type" value="Genomic_DNA"/>
</dbReference>
<evidence type="ECO:0000313" key="1">
    <source>
        <dbReference type="EMBL" id="KIK98195.1"/>
    </source>
</evidence>